<evidence type="ECO:0000256" key="8">
    <source>
        <dbReference type="ARBA" id="ARBA00023004"/>
    </source>
</evidence>
<gene>
    <name evidence="12" type="ORF">DZC30_11300</name>
</gene>
<dbReference type="CDD" id="cd02930">
    <property type="entry name" value="DCR_FMN"/>
    <property type="match status" value="1"/>
</dbReference>
<evidence type="ECO:0000256" key="7">
    <source>
        <dbReference type="ARBA" id="ARBA00023002"/>
    </source>
</evidence>
<evidence type="ECO:0000256" key="9">
    <source>
        <dbReference type="ARBA" id="ARBA00023014"/>
    </source>
</evidence>
<dbReference type="PANTHER" id="PTHR42917:SF2">
    <property type="entry name" value="2,4-DIENOYL-COA REDUCTASE [(2E)-ENOYL-COA-PRODUCING]"/>
    <property type="match status" value="1"/>
</dbReference>
<dbReference type="SUPFAM" id="SSF51905">
    <property type="entry name" value="FAD/NAD(P)-binding domain"/>
    <property type="match status" value="1"/>
</dbReference>
<proteinExistence type="inferred from homology"/>
<feature type="domain" description="FAD/NAD(P)-binding" evidence="11">
    <location>
        <begin position="378"/>
        <end position="632"/>
    </location>
</feature>
<dbReference type="GO" id="GO:0046872">
    <property type="term" value="F:metal ion binding"/>
    <property type="evidence" value="ECO:0007669"/>
    <property type="project" value="UniProtKB-KW"/>
</dbReference>
<dbReference type="GO" id="GO:0016491">
    <property type="term" value="F:oxidoreductase activity"/>
    <property type="evidence" value="ECO:0007669"/>
    <property type="project" value="UniProtKB-KW"/>
</dbReference>
<keyword evidence="5" id="KW-0288">FMN</keyword>
<dbReference type="InterPro" id="IPR001155">
    <property type="entry name" value="OxRdtase_FMN_N"/>
</dbReference>
<keyword evidence="13" id="KW-1185">Reference proteome</keyword>
<dbReference type="InterPro" id="IPR051793">
    <property type="entry name" value="NADH:flavin_oxidoreductase"/>
</dbReference>
<keyword evidence="9" id="KW-0411">Iron-sulfur</keyword>
<evidence type="ECO:0000256" key="6">
    <source>
        <dbReference type="ARBA" id="ARBA00022723"/>
    </source>
</evidence>
<dbReference type="InterPro" id="IPR023753">
    <property type="entry name" value="FAD/NAD-binding_dom"/>
</dbReference>
<dbReference type="Proteomes" id="UP000261948">
    <property type="component" value="Unassembled WGS sequence"/>
</dbReference>
<evidence type="ECO:0000256" key="2">
    <source>
        <dbReference type="ARBA" id="ARBA00001966"/>
    </source>
</evidence>
<reference evidence="12 13" key="1">
    <citation type="submission" date="2018-08" db="EMBL/GenBank/DDBJ databases">
        <title>Comamonas testosteroni strain SWCO2.</title>
        <authorList>
            <person name="Jiang N."/>
            <person name="Zhang X.Z."/>
        </authorList>
    </citation>
    <scope>NUCLEOTIDE SEQUENCE [LARGE SCALE GENOMIC DNA]</scope>
    <source>
        <strain evidence="12 13">SWCO2</strain>
    </source>
</reference>
<evidence type="ECO:0000256" key="1">
    <source>
        <dbReference type="ARBA" id="ARBA00001917"/>
    </source>
</evidence>
<dbReference type="Gene3D" id="3.20.20.70">
    <property type="entry name" value="Aldolase class I"/>
    <property type="match status" value="1"/>
</dbReference>
<keyword evidence="7" id="KW-0560">Oxidoreductase</keyword>
<dbReference type="PRINTS" id="PR00368">
    <property type="entry name" value="FADPNR"/>
</dbReference>
<evidence type="ECO:0000313" key="12">
    <source>
        <dbReference type="EMBL" id="RGE44938.1"/>
    </source>
</evidence>
<dbReference type="AlphaFoldDB" id="A0A373FLC9"/>
<dbReference type="OrthoDB" id="8985337at2"/>
<comment type="caution">
    <text evidence="12">The sequence shown here is derived from an EMBL/GenBank/DDBJ whole genome shotgun (WGS) entry which is preliminary data.</text>
</comment>
<evidence type="ECO:0000256" key="4">
    <source>
        <dbReference type="ARBA" id="ARBA00022630"/>
    </source>
</evidence>
<dbReference type="SUPFAM" id="SSF51971">
    <property type="entry name" value="Nucleotide-binding domain"/>
    <property type="match status" value="1"/>
</dbReference>
<evidence type="ECO:0000259" key="11">
    <source>
        <dbReference type="Pfam" id="PF07992"/>
    </source>
</evidence>
<accession>A0A373FLC9</accession>
<dbReference type="GO" id="GO:0051536">
    <property type="term" value="F:iron-sulfur cluster binding"/>
    <property type="evidence" value="ECO:0007669"/>
    <property type="project" value="UniProtKB-KW"/>
</dbReference>
<keyword evidence="6" id="KW-0479">Metal-binding</keyword>
<sequence>MYPHLFQPITIGHLTLKNRILMGSMHTGLEDQVQGFEKLAVFYAERAREGLQLIVTGGFGVNEYALGMPEHAEFSTLCTPEQAARHRLITEAVHAEGSHILMQVLHVGRYDHGSGGVSPSSVESKLSNRSSRELSSAQIEQIIDDYVRCACLARDAGYDGVEIMGGEGYLINQFLAPLTNFREDQWGGNAEGRSRFALRIVQGIRAAMPSDFVISFRLSLMDLVEHGSHWNEVQELARKLEASGVDLINTSVGWHEARIPTVAMVVPRAAFSWAAQQLKQVVSIPVVASNRINTPEVADDLIAQGHADMVAMARPFLADPAFVRKAQSGQSASINTCIACNQACLDRIFTRQQVSCLVNPRACRELEWPQEKAPTVKKIAVLGAGPAGLACAREAAERGHSVTLFEPSIRIGGQFFLAQKIPGKEELAETLRYFENEIQRLGIELRLNTTPDVQALSQFDHVVVASGVVPRRSGIEGENNAKVVDYIEALRSPRFLGERVAIVGAGPLGFDMAELLAHCKSEDGSIPAFEREWGVDEMRELRGSVKTPQKSDSPRQLWLLQRSKQPMGSNLPTTTGWIRRTRLKKKSARMFNEVDYVHIDDNGLHLRIRGEQRCLSVDNIVVCAGQEAHNPWSARLQAHNIAHTVIGGARDAHKIDAARAIKEGAELGRQL</sequence>
<dbReference type="GO" id="GO:0010181">
    <property type="term" value="F:FMN binding"/>
    <property type="evidence" value="ECO:0007669"/>
    <property type="project" value="InterPro"/>
</dbReference>
<dbReference type="InterPro" id="IPR036188">
    <property type="entry name" value="FAD/NAD-bd_sf"/>
</dbReference>
<comment type="cofactor">
    <cofactor evidence="2">
        <name>[4Fe-4S] cluster</name>
        <dbReference type="ChEBI" id="CHEBI:49883"/>
    </cofactor>
</comment>
<evidence type="ECO:0000259" key="10">
    <source>
        <dbReference type="Pfam" id="PF00724"/>
    </source>
</evidence>
<evidence type="ECO:0000256" key="5">
    <source>
        <dbReference type="ARBA" id="ARBA00022643"/>
    </source>
</evidence>
<keyword evidence="8" id="KW-0408">Iron</keyword>
<dbReference type="SUPFAM" id="SSF51395">
    <property type="entry name" value="FMN-linked oxidoreductases"/>
    <property type="match status" value="1"/>
</dbReference>
<evidence type="ECO:0000313" key="13">
    <source>
        <dbReference type="Proteomes" id="UP000261948"/>
    </source>
</evidence>
<comment type="cofactor">
    <cofactor evidence="1">
        <name>FMN</name>
        <dbReference type="ChEBI" id="CHEBI:58210"/>
    </cofactor>
</comment>
<dbReference type="Pfam" id="PF00724">
    <property type="entry name" value="Oxidored_FMN"/>
    <property type="match status" value="1"/>
</dbReference>
<evidence type="ECO:0000256" key="3">
    <source>
        <dbReference type="ARBA" id="ARBA00011048"/>
    </source>
</evidence>
<organism evidence="12 13">
    <name type="scientific">Comamonas testosteroni</name>
    <name type="common">Pseudomonas testosteroni</name>
    <dbReference type="NCBI Taxonomy" id="285"/>
    <lineage>
        <taxon>Bacteria</taxon>
        <taxon>Pseudomonadati</taxon>
        <taxon>Pseudomonadota</taxon>
        <taxon>Betaproteobacteria</taxon>
        <taxon>Burkholderiales</taxon>
        <taxon>Comamonadaceae</taxon>
        <taxon>Comamonas</taxon>
    </lineage>
</organism>
<protein>
    <submittedName>
        <fullName evidence="12">FAD-binding protein</fullName>
    </submittedName>
</protein>
<keyword evidence="4" id="KW-0285">Flavoprotein</keyword>
<dbReference type="InterPro" id="IPR013785">
    <property type="entry name" value="Aldolase_TIM"/>
</dbReference>
<dbReference type="EMBL" id="QURR01000012">
    <property type="protein sequence ID" value="RGE44938.1"/>
    <property type="molecule type" value="Genomic_DNA"/>
</dbReference>
<dbReference type="Pfam" id="PF07992">
    <property type="entry name" value="Pyr_redox_2"/>
    <property type="match status" value="1"/>
</dbReference>
<name>A0A373FLC9_COMTE</name>
<dbReference type="Gene3D" id="3.50.50.60">
    <property type="entry name" value="FAD/NAD(P)-binding domain"/>
    <property type="match status" value="1"/>
</dbReference>
<dbReference type="Gene3D" id="3.40.50.720">
    <property type="entry name" value="NAD(P)-binding Rossmann-like Domain"/>
    <property type="match status" value="1"/>
</dbReference>
<feature type="domain" description="NADH:flavin oxidoreductase/NADH oxidase N-terminal" evidence="10">
    <location>
        <begin position="5"/>
        <end position="330"/>
    </location>
</feature>
<comment type="similarity">
    <text evidence="3">In the N-terminal section; belongs to the NADH:flavin oxidoreductase/NADH oxidase family.</text>
</comment>
<dbReference type="PANTHER" id="PTHR42917">
    <property type="entry name" value="2,4-DIENOYL-COA REDUCTASE"/>
    <property type="match status" value="1"/>
</dbReference>